<sequence>MSSFQNRLRSVFFFGIVLMLLKLLVSGDIQYFIAPKMVKFTIITLIACIIIGLIHFFELLKEHHTSCNCCSNQKNRTLSLVILISIPVITSSLFSTNVLGASIASKRSISNSENIVKKQAKKIILKNDDSKFIKVDDSMYGHIISDVQDSVEKYVGKKISFNGFVYRDKETRNNQIYVSRFVITCCVADAQVFGLMVEGKEVSGFKNDQWVNVTGTIHKVKVGKYYQPVIQLDKIAEIKPLKDPYVYFD</sequence>
<keyword evidence="1" id="KW-0472">Membrane</keyword>
<keyword evidence="1" id="KW-0812">Transmembrane</keyword>
<proteinExistence type="predicted"/>
<dbReference type="Proteomes" id="UP000094580">
    <property type="component" value="Unassembled WGS sequence"/>
</dbReference>
<organism evidence="4 5">
    <name type="scientific">Gottfriedia luciferensis</name>
    <dbReference type="NCBI Taxonomy" id="178774"/>
    <lineage>
        <taxon>Bacteria</taxon>
        <taxon>Bacillati</taxon>
        <taxon>Bacillota</taxon>
        <taxon>Bacilli</taxon>
        <taxon>Bacillales</taxon>
        <taxon>Bacillaceae</taxon>
        <taxon>Gottfriedia</taxon>
    </lineage>
</organism>
<evidence type="ECO:0000313" key="5">
    <source>
        <dbReference type="Proteomes" id="UP000094580"/>
    </source>
</evidence>
<feature type="transmembrane region" description="Helical" evidence="1">
    <location>
        <begin position="80"/>
        <end position="104"/>
    </location>
</feature>
<protein>
    <submittedName>
        <fullName evidence="4">TIGR03943 family protein</fullName>
    </submittedName>
</protein>
<feature type="domain" description="DUF1980" evidence="3">
    <location>
        <begin position="114"/>
        <end position="247"/>
    </location>
</feature>
<evidence type="ECO:0000313" key="4">
    <source>
        <dbReference type="EMBL" id="ODG90956.1"/>
    </source>
</evidence>
<dbReference type="Pfam" id="PF21537">
    <property type="entry name" value="DUF1980_C"/>
    <property type="match status" value="1"/>
</dbReference>
<dbReference type="InterPro" id="IPR015402">
    <property type="entry name" value="DUF1980"/>
</dbReference>
<reference evidence="4 5" key="1">
    <citation type="submission" date="2016-07" db="EMBL/GenBank/DDBJ databases">
        <authorList>
            <person name="Townsley L."/>
            <person name="Shank E.A."/>
        </authorList>
    </citation>
    <scope>NUCLEOTIDE SEQUENCE [LARGE SCALE GENOMIC DNA]</scope>
    <source>
        <strain evidence="4 5">CH01</strain>
    </source>
</reference>
<feature type="transmembrane region" description="Helical" evidence="1">
    <location>
        <begin position="12"/>
        <end position="34"/>
    </location>
</feature>
<dbReference type="InterPro" id="IPR048447">
    <property type="entry name" value="DUF1980_C"/>
</dbReference>
<feature type="transmembrane region" description="Helical" evidence="1">
    <location>
        <begin position="40"/>
        <end position="60"/>
    </location>
</feature>
<dbReference type="PANTHER" id="PTHR40047">
    <property type="entry name" value="UPF0703 PROTEIN YCGQ"/>
    <property type="match status" value="1"/>
</dbReference>
<dbReference type="InterPro" id="IPR048493">
    <property type="entry name" value="DUF1980_N"/>
</dbReference>
<dbReference type="InterPro" id="IPR052955">
    <property type="entry name" value="UPF0703_membrane_permease"/>
</dbReference>
<dbReference type="PANTHER" id="PTHR40047:SF1">
    <property type="entry name" value="UPF0703 PROTEIN YCGQ"/>
    <property type="match status" value="1"/>
</dbReference>
<name>A0ABX2ZP31_9BACI</name>
<dbReference type="EMBL" id="MDKC01000032">
    <property type="protein sequence ID" value="ODG90956.1"/>
    <property type="molecule type" value="Genomic_DNA"/>
</dbReference>
<evidence type="ECO:0000259" key="2">
    <source>
        <dbReference type="Pfam" id="PF09323"/>
    </source>
</evidence>
<dbReference type="RefSeq" id="WP_069034350.1">
    <property type="nucleotide sequence ID" value="NZ_MDKC01000032.1"/>
</dbReference>
<keyword evidence="5" id="KW-1185">Reference proteome</keyword>
<gene>
    <name evidence="4" type="ORF">BED47_07920</name>
</gene>
<keyword evidence="1" id="KW-1133">Transmembrane helix</keyword>
<accession>A0ABX2ZP31</accession>
<evidence type="ECO:0000256" key="1">
    <source>
        <dbReference type="SAM" id="Phobius"/>
    </source>
</evidence>
<feature type="domain" description="DUF1980" evidence="2">
    <location>
        <begin position="8"/>
        <end position="109"/>
    </location>
</feature>
<evidence type="ECO:0000259" key="3">
    <source>
        <dbReference type="Pfam" id="PF21537"/>
    </source>
</evidence>
<dbReference type="Pfam" id="PF09323">
    <property type="entry name" value="DUF1980"/>
    <property type="match status" value="1"/>
</dbReference>
<dbReference type="NCBIfam" id="TIGR03943">
    <property type="entry name" value="TIGR03943 family putative permease subunit"/>
    <property type="match status" value="1"/>
</dbReference>
<comment type="caution">
    <text evidence="4">The sequence shown here is derived from an EMBL/GenBank/DDBJ whole genome shotgun (WGS) entry which is preliminary data.</text>
</comment>